<dbReference type="EMBL" id="JARLKY010000117">
    <property type="protein sequence ID" value="MEC0232266.1"/>
    <property type="molecule type" value="Genomic_DNA"/>
</dbReference>
<evidence type="ECO:0000259" key="3">
    <source>
        <dbReference type="Pfam" id="PF26079"/>
    </source>
</evidence>
<dbReference type="RefSeq" id="WP_326076411.1">
    <property type="nucleotide sequence ID" value="NZ_JARLKY010000117.1"/>
</dbReference>
<sequence length="352" mass="36542">MYESQSYLVILQRMLDRVPDDIDKRAGSVIYDAIAPAARELATMYMALDANLRAVFPDTATDDNLDAITKSFGAERKQATSSVRKGFFFGAGGAAVDVPIGSRFSNGGLNFTVVLKLAAGQFELRSETAGKVGNQGFGALLPLDYINGLVSASLTDVLIPGDERESDEEYRERFLQQARLPTTSGNKADYIKWALEVDGVGGVQVIPLWNGAGTVKVVIIDTNKTPASSPLIANVQAYISPAGTGEGKAPVGASVTVAAAASTTVQVTAAIVRDGLRSLAQIKADFEAAFASYLAGIAFAADPSVKYAKVGAILLTVPGVQDYTALLLNGTSGNVGVGQGAVAVKGAVTLSG</sequence>
<protein>
    <submittedName>
        <fullName evidence="4">Baseplate J/gp47 family protein</fullName>
    </submittedName>
</protein>
<dbReference type="Pfam" id="PF26078">
    <property type="entry name" value="Baseplate_J_M"/>
    <property type="match status" value="1"/>
</dbReference>
<dbReference type="InterPro" id="IPR058531">
    <property type="entry name" value="Baseplate_J_M"/>
</dbReference>
<dbReference type="Proteomes" id="UP001338137">
    <property type="component" value="Unassembled WGS sequence"/>
</dbReference>
<proteinExistence type="inferred from homology"/>
<name>A0ABU6GDI2_9BACL</name>
<dbReference type="PANTHER" id="PTHR37829:SF3">
    <property type="entry name" value="PROTEIN JAYE-RELATED"/>
    <property type="match status" value="1"/>
</dbReference>
<evidence type="ECO:0000313" key="5">
    <source>
        <dbReference type="Proteomes" id="UP001338137"/>
    </source>
</evidence>
<evidence type="ECO:0000313" key="4">
    <source>
        <dbReference type="EMBL" id="MEC0232266.1"/>
    </source>
</evidence>
<comment type="similarity">
    <text evidence="1">Belongs to the Mu gp47/PBSX XkdT family.</text>
</comment>
<feature type="domain" description="Baseplate J-like central" evidence="2">
    <location>
        <begin position="183"/>
        <end position="259"/>
    </location>
</feature>
<keyword evidence="5" id="KW-1185">Reference proteome</keyword>
<evidence type="ECO:0000259" key="2">
    <source>
        <dbReference type="Pfam" id="PF26078"/>
    </source>
</evidence>
<dbReference type="PANTHER" id="PTHR37829">
    <property type="entry name" value="PHAGE-LIKE ELEMENT PBSX PROTEIN XKDT"/>
    <property type="match status" value="1"/>
</dbReference>
<evidence type="ECO:0000256" key="1">
    <source>
        <dbReference type="ARBA" id="ARBA00038087"/>
    </source>
</evidence>
<dbReference type="Pfam" id="PF26079">
    <property type="entry name" value="Baseplate_J_C"/>
    <property type="match status" value="1"/>
</dbReference>
<feature type="domain" description="Baseplate J-like C-terminal" evidence="3">
    <location>
        <begin position="265"/>
        <end position="351"/>
    </location>
</feature>
<reference evidence="4 5" key="1">
    <citation type="submission" date="2023-03" db="EMBL/GenBank/DDBJ databases">
        <title>Bacillus Genome Sequencing.</title>
        <authorList>
            <person name="Dunlap C."/>
        </authorList>
    </citation>
    <scope>NUCLEOTIDE SEQUENCE [LARGE SCALE GENOMIC DNA]</scope>
    <source>
        <strain evidence="4 5">BD-533</strain>
    </source>
</reference>
<accession>A0ABU6GDI2</accession>
<gene>
    <name evidence="4" type="ORF">P4I72_34720</name>
</gene>
<dbReference type="InterPro" id="IPR058530">
    <property type="entry name" value="Baseplate_J-like_C"/>
</dbReference>
<comment type="caution">
    <text evidence="4">The sequence shown here is derived from an EMBL/GenBank/DDBJ whole genome shotgun (WGS) entry which is preliminary data.</text>
</comment>
<organism evidence="4 5">
    <name type="scientific">Paenibacillus alba</name>
    <dbReference type="NCBI Taxonomy" id="1197127"/>
    <lineage>
        <taxon>Bacteria</taxon>
        <taxon>Bacillati</taxon>
        <taxon>Bacillota</taxon>
        <taxon>Bacilli</taxon>
        <taxon>Bacillales</taxon>
        <taxon>Paenibacillaceae</taxon>
        <taxon>Paenibacillus</taxon>
    </lineage>
</organism>
<dbReference type="InterPro" id="IPR052399">
    <property type="entry name" value="Phage_Baseplate_Assmbl_Protein"/>
</dbReference>